<reference evidence="1" key="1">
    <citation type="submission" date="2014-11" db="EMBL/GenBank/DDBJ databases">
        <authorList>
            <person name="Amaro Gonzalez C."/>
        </authorList>
    </citation>
    <scope>NUCLEOTIDE SEQUENCE</scope>
</reference>
<organism evidence="1">
    <name type="scientific">Anguilla anguilla</name>
    <name type="common">European freshwater eel</name>
    <name type="synonym">Muraena anguilla</name>
    <dbReference type="NCBI Taxonomy" id="7936"/>
    <lineage>
        <taxon>Eukaryota</taxon>
        <taxon>Metazoa</taxon>
        <taxon>Chordata</taxon>
        <taxon>Craniata</taxon>
        <taxon>Vertebrata</taxon>
        <taxon>Euteleostomi</taxon>
        <taxon>Actinopterygii</taxon>
        <taxon>Neopterygii</taxon>
        <taxon>Teleostei</taxon>
        <taxon>Anguilliformes</taxon>
        <taxon>Anguillidae</taxon>
        <taxon>Anguilla</taxon>
    </lineage>
</organism>
<dbReference type="EMBL" id="GBXM01008696">
    <property type="protein sequence ID" value="JAH99881.1"/>
    <property type="molecule type" value="Transcribed_RNA"/>
</dbReference>
<evidence type="ECO:0000313" key="1">
    <source>
        <dbReference type="EMBL" id="JAH99881.1"/>
    </source>
</evidence>
<protein>
    <submittedName>
        <fullName evidence="1">Uncharacterized protein</fullName>
    </submittedName>
</protein>
<proteinExistence type="predicted"/>
<name>A0A0E9XBT0_ANGAN</name>
<dbReference type="AlphaFoldDB" id="A0A0E9XBT0"/>
<reference evidence="1" key="2">
    <citation type="journal article" date="2015" name="Fish Shellfish Immunol.">
        <title>Early steps in the European eel (Anguilla anguilla)-Vibrio vulnificus interaction in the gills: Role of the RtxA13 toxin.</title>
        <authorList>
            <person name="Callol A."/>
            <person name="Pajuelo D."/>
            <person name="Ebbesson L."/>
            <person name="Teles M."/>
            <person name="MacKenzie S."/>
            <person name="Amaro C."/>
        </authorList>
    </citation>
    <scope>NUCLEOTIDE SEQUENCE</scope>
</reference>
<accession>A0A0E9XBT0</accession>
<sequence length="93" mass="10941">MVRLPVSVISAWYSIEHVTNRIPVTFQYCNTVSFYHYVFAALPEISSNLNCDTSILRRHGESSLLYKCLPPWQHSSNAAWLYLVTHWYFAWEN</sequence>